<dbReference type="GO" id="GO:0046983">
    <property type="term" value="F:protein dimerization activity"/>
    <property type="evidence" value="ECO:0007669"/>
    <property type="project" value="InterPro"/>
</dbReference>
<evidence type="ECO:0000256" key="1">
    <source>
        <dbReference type="SAM" id="MobiDB-lite"/>
    </source>
</evidence>
<dbReference type="InterPro" id="IPR025398">
    <property type="entry name" value="DUF4371"/>
</dbReference>
<dbReference type="PANTHER" id="PTHR37162">
    <property type="entry name" value="HAT FAMILY DIMERISATION DOMAINCONTAINING PROTEIN-RELATED"/>
    <property type="match status" value="1"/>
</dbReference>
<organism evidence="4 5">
    <name type="scientific">Petrolisthes manimaculis</name>
    <dbReference type="NCBI Taxonomy" id="1843537"/>
    <lineage>
        <taxon>Eukaryota</taxon>
        <taxon>Metazoa</taxon>
        <taxon>Ecdysozoa</taxon>
        <taxon>Arthropoda</taxon>
        <taxon>Crustacea</taxon>
        <taxon>Multicrustacea</taxon>
        <taxon>Malacostraca</taxon>
        <taxon>Eumalacostraca</taxon>
        <taxon>Eucarida</taxon>
        <taxon>Decapoda</taxon>
        <taxon>Pleocyemata</taxon>
        <taxon>Anomura</taxon>
        <taxon>Galatheoidea</taxon>
        <taxon>Porcellanidae</taxon>
        <taxon>Petrolisthes</taxon>
    </lineage>
</organism>
<gene>
    <name evidence="4" type="ORF">Pmani_030184</name>
</gene>
<feature type="region of interest" description="Disordered" evidence="1">
    <location>
        <begin position="1"/>
        <end position="24"/>
    </location>
</feature>
<comment type="caution">
    <text evidence="4">The sequence shown here is derived from an EMBL/GenBank/DDBJ whole genome shotgun (WGS) entry which is preliminary data.</text>
</comment>
<dbReference type="AlphaFoldDB" id="A0AAE1TW63"/>
<feature type="domain" description="DUF4371" evidence="3">
    <location>
        <begin position="97"/>
        <end position="196"/>
    </location>
</feature>
<feature type="compositionally biased region" description="Low complexity" evidence="1">
    <location>
        <begin position="611"/>
        <end position="620"/>
    </location>
</feature>
<evidence type="ECO:0000259" key="2">
    <source>
        <dbReference type="Pfam" id="PF05699"/>
    </source>
</evidence>
<keyword evidence="5" id="KW-1185">Reference proteome</keyword>
<dbReference type="Pfam" id="PF14291">
    <property type="entry name" value="DUF4371"/>
    <property type="match status" value="1"/>
</dbReference>
<feature type="region of interest" description="Disordered" evidence="1">
    <location>
        <begin position="601"/>
        <end position="620"/>
    </location>
</feature>
<sequence length="645" mass="74756">MRKSAFELHEKSAKHKKTRQSFETSKKITDTFKKSASEPSKELKEFEIKYSVSTACHCSVRSVSHQTELIAKYGKGSILEHVKLHRTKCMKLLKNVVSLSLFEELINDLKDTKYSILIDESTDVSVTKLLCICVKYFSKHENRVQTSFLGLIPVISTTGASLFSVIQDFLRENNIDIRNCIGLGTDGANNVSGEVNSVFSRFREMNPSIKFVKCTCHSLALCCEKAFKVLPSNLEYLISEIPRWFSVSALRRDEFKNIFATMNEGKEQYEKFVTPSTTRWLVRGKSINIILKQWEELQAYFYSVVDKKYQARMIRDMLRDEVNKFYLTFALPFVQNFESLNAAFQASNPDPSKLFEELEELRMFLLQRVYKDPHERKHLWAPTDEKLGEKFEFDLKRSKLLPEKKLEIQRRCHDFLIEAINQIDKRIDNTTMKMKYIKHLSPKNCLSQMKPRFTNEDLPFVQLAKDENFDILKVANQWEQLSMKTNWREEFPNSDIPTDPVEFWAKVHEYKNACGENCYRELATIALNSYCIPLSTAFVERVFSHVTNVKTKARNRLSTSSLEAILRIRSHMFVHDICCQKFKVTDKMIRLFTNAIYKTDSSSHTGTEINPQPSTSSAQASPAFVPTLSEENEVCSFDEILSIVF</sequence>
<evidence type="ECO:0000313" key="5">
    <source>
        <dbReference type="Proteomes" id="UP001292094"/>
    </source>
</evidence>
<evidence type="ECO:0000259" key="3">
    <source>
        <dbReference type="Pfam" id="PF14291"/>
    </source>
</evidence>
<dbReference type="InterPro" id="IPR012337">
    <property type="entry name" value="RNaseH-like_sf"/>
</dbReference>
<reference evidence="4" key="1">
    <citation type="submission" date="2023-11" db="EMBL/GenBank/DDBJ databases">
        <title>Genome assemblies of two species of porcelain crab, Petrolisthes cinctipes and Petrolisthes manimaculis (Anomura: Porcellanidae).</title>
        <authorList>
            <person name="Angst P."/>
        </authorList>
    </citation>
    <scope>NUCLEOTIDE SEQUENCE</scope>
    <source>
        <strain evidence="4">PB745_02</strain>
        <tissue evidence="4">Gill</tissue>
    </source>
</reference>
<dbReference type="EMBL" id="JAWZYT010003649">
    <property type="protein sequence ID" value="KAK4297394.1"/>
    <property type="molecule type" value="Genomic_DNA"/>
</dbReference>
<accession>A0AAE1TW63</accession>
<feature type="domain" description="HAT C-terminal dimerisation" evidence="2">
    <location>
        <begin position="491"/>
        <end position="571"/>
    </location>
</feature>
<name>A0AAE1TW63_9EUCA</name>
<dbReference type="Proteomes" id="UP001292094">
    <property type="component" value="Unassembled WGS sequence"/>
</dbReference>
<feature type="compositionally biased region" description="Basic and acidic residues" evidence="1">
    <location>
        <begin position="1"/>
        <end position="11"/>
    </location>
</feature>
<protein>
    <recommendedName>
        <fullName evidence="6">HAT C-terminal dimerisation domain-containing protein</fullName>
    </recommendedName>
</protein>
<proteinExistence type="predicted"/>
<dbReference type="InterPro" id="IPR008906">
    <property type="entry name" value="HATC_C_dom"/>
</dbReference>
<dbReference type="Pfam" id="PF05699">
    <property type="entry name" value="Dimer_Tnp_hAT"/>
    <property type="match status" value="1"/>
</dbReference>
<dbReference type="PANTHER" id="PTHR37162:SF1">
    <property type="entry name" value="BED-TYPE DOMAIN-CONTAINING PROTEIN"/>
    <property type="match status" value="1"/>
</dbReference>
<dbReference type="SUPFAM" id="SSF53098">
    <property type="entry name" value="Ribonuclease H-like"/>
    <property type="match status" value="1"/>
</dbReference>
<evidence type="ECO:0008006" key="6">
    <source>
        <dbReference type="Google" id="ProtNLM"/>
    </source>
</evidence>
<evidence type="ECO:0000313" key="4">
    <source>
        <dbReference type="EMBL" id="KAK4297394.1"/>
    </source>
</evidence>
<feature type="compositionally biased region" description="Polar residues" evidence="1">
    <location>
        <begin position="601"/>
        <end position="610"/>
    </location>
</feature>